<keyword evidence="2" id="KW-0378">Hydrolase</keyword>
<accession>A0A7V7GP06</accession>
<dbReference type="PANTHER" id="PTHR43798">
    <property type="entry name" value="MONOACYLGLYCEROL LIPASE"/>
    <property type="match status" value="1"/>
</dbReference>
<organism evidence="2 3">
    <name type="scientific">Halopseudomonas laoshanensis</name>
    <dbReference type="NCBI Taxonomy" id="2268758"/>
    <lineage>
        <taxon>Bacteria</taxon>
        <taxon>Pseudomonadati</taxon>
        <taxon>Pseudomonadota</taxon>
        <taxon>Gammaproteobacteria</taxon>
        <taxon>Pseudomonadales</taxon>
        <taxon>Pseudomonadaceae</taxon>
        <taxon>Halopseudomonas</taxon>
    </lineage>
</organism>
<dbReference type="Proteomes" id="UP000463138">
    <property type="component" value="Unassembled WGS sequence"/>
</dbReference>
<gene>
    <name evidence="2" type="ORF">DT594_17450</name>
</gene>
<dbReference type="InterPro" id="IPR050266">
    <property type="entry name" value="AB_hydrolase_sf"/>
</dbReference>
<protein>
    <submittedName>
        <fullName evidence="2">Alpha/beta fold hydrolase</fullName>
    </submittedName>
</protein>
<dbReference type="GO" id="GO:0016787">
    <property type="term" value="F:hydrolase activity"/>
    <property type="evidence" value="ECO:0007669"/>
    <property type="project" value="UniProtKB-KW"/>
</dbReference>
<dbReference type="OrthoDB" id="6117067at2"/>
<dbReference type="RefSeq" id="WP_149334259.1">
    <property type="nucleotide sequence ID" value="NZ_QOVF01000008.1"/>
</dbReference>
<evidence type="ECO:0000313" key="2">
    <source>
        <dbReference type="EMBL" id="KAA0691360.1"/>
    </source>
</evidence>
<reference evidence="2 3" key="1">
    <citation type="submission" date="2018-07" db="EMBL/GenBank/DDBJ databases">
        <title>Pseudomonas laoshanensis sp. nov., isolated from soil.</title>
        <authorList>
            <person name="Sun J."/>
            <person name="Yu L."/>
            <person name="Wang M."/>
            <person name="Zhang C."/>
        </authorList>
    </citation>
    <scope>NUCLEOTIDE SEQUENCE [LARGE SCALE GENOMIC DNA]</scope>
    <source>
        <strain evidence="2 3">Y22</strain>
    </source>
</reference>
<evidence type="ECO:0000313" key="3">
    <source>
        <dbReference type="Proteomes" id="UP000463138"/>
    </source>
</evidence>
<sequence>MPSLQPYVREAGSGPGVVCIHSNASTSSQWRGLIELLEATHHVLAPDSYGSGKSPDWSSESKIALRDEVEFIEPVLARAGTPLILIGHSYGAAVALMAALADPDRISALVLYEPTLFTLVDAESPPPNGADGIRAAVAASSAALDAGDRERAAEHFIDYWMGPGSWQATPAQRQRAIADSTVNVRRWAHALLTEPTPVGAFAALKMPILYLLGERCSGLLIPDTEMGGKFTAIAEVFHDKTTSYVFN</sequence>
<feature type="domain" description="AB hydrolase-1" evidence="1">
    <location>
        <begin position="17"/>
        <end position="148"/>
    </location>
</feature>
<name>A0A7V7GP06_9GAMM</name>
<dbReference type="GO" id="GO:0016020">
    <property type="term" value="C:membrane"/>
    <property type="evidence" value="ECO:0007669"/>
    <property type="project" value="TreeGrafter"/>
</dbReference>
<dbReference type="InterPro" id="IPR029058">
    <property type="entry name" value="AB_hydrolase_fold"/>
</dbReference>
<dbReference type="SUPFAM" id="SSF53474">
    <property type="entry name" value="alpha/beta-Hydrolases"/>
    <property type="match status" value="1"/>
</dbReference>
<dbReference type="AlphaFoldDB" id="A0A7V7GP06"/>
<dbReference type="Pfam" id="PF00561">
    <property type="entry name" value="Abhydrolase_1"/>
    <property type="match status" value="1"/>
</dbReference>
<dbReference type="PRINTS" id="PR00111">
    <property type="entry name" value="ABHYDROLASE"/>
</dbReference>
<comment type="caution">
    <text evidence="2">The sequence shown here is derived from an EMBL/GenBank/DDBJ whole genome shotgun (WGS) entry which is preliminary data.</text>
</comment>
<dbReference type="EMBL" id="QOVF01000008">
    <property type="protein sequence ID" value="KAA0691360.1"/>
    <property type="molecule type" value="Genomic_DNA"/>
</dbReference>
<dbReference type="Gene3D" id="3.40.50.1820">
    <property type="entry name" value="alpha/beta hydrolase"/>
    <property type="match status" value="1"/>
</dbReference>
<dbReference type="InterPro" id="IPR000073">
    <property type="entry name" value="AB_hydrolase_1"/>
</dbReference>
<proteinExistence type="predicted"/>
<dbReference type="PANTHER" id="PTHR43798:SF33">
    <property type="entry name" value="HYDROLASE, PUTATIVE (AFU_ORTHOLOGUE AFUA_2G14860)-RELATED"/>
    <property type="match status" value="1"/>
</dbReference>
<evidence type="ECO:0000259" key="1">
    <source>
        <dbReference type="Pfam" id="PF00561"/>
    </source>
</evidence>
<keyword evidence="3" id="KW-1185">Reference proteome</keyword>